<dbReference type="NCBIfam" id="TIGR01552">
    <property type="entry name" value="phd_fam"/>
    <property type="match status" value="1"/>
</dbReference>
<evidence type="ECO:0000313" key="2">
    <source>
        <dbReference type="EMBL" id="CAB4669947.1"/>
    </source>
</evidence>
<accession>A0A6J6M6R1</accession>
<organism evidence="2">
    <name type="scientific">freshwater metagenome</name>
    <dbReference type="NCBI Taxonomy" id="449393"/>
    <lineage>
        <taxon>unclassified sequences</taxon>
        <taxon>metagenomes</taxon>
        <taxon>ecological metagenomes</taxon>
    </lineage>
</organism>
<dbReference type="AlphaFoldDB" id="A0A6J6M6R1"/>
<name>A0A6J6M6R1_9ZZZZ</name>
<protein>
    <submittedName>
        <fullName evidence="2">Unannotated protein</fullName>
    </submittedName>
</protein>
<dbReference type="SUPFAM" id="SSF143120">
    <property type="entry name" value="YefM-like"/>
    <property type="match status" value="1"/>
</dbReference>
<dbReference type="Gene3D" id="3.40.1620.10">
    <property type="entry name" value="YefM-like domain"/>
    <property type="match status" value="1"/>
</dbReference>
<gene>
    <name evidence="2" type="ORF">UFOPK2295_00739</name>
</gene>
<sequence>MAFVGMREFRSALATYIRRAQHGERVIITVDGAPVAQLSQMSADMGGATMADLIARGAVAPPRRRGDWIPDDPLLLSSGARVDRALNQVRS</sequence>
<reference evidence="2" key="1">
    <citation type="submission" date="2020-05" db="EMBL/GenBank/DDBJ databases">
        <authorList>
            <person name="Chiriac C."/>
            <person name="Salcher M."/>
            <person name="Ghai R."/>
            <person name="Kavagutti S V."/>
        </authorList>
    </citation>
    <scope>NUCLEOTIDE SEQUENCE</scope>
</reference>
<evidence type="ECO:0000256" key="1">
    <source>
        <dbReference type="ARBA" id="ARBA00009981"/>
    </source>
</evidence>
<dbReference type="InterPro" id="IPR036165">
    <property type="entry name" value="YefM-like_sf"/>
</dbReference>
<proteinExistence type="inferred from homology"/>
<dbReference type="EMBL" id="CAEZWV010000011">
    <property type="protein sequence ID" value="CAB4669947.1"/>
    <property type="molecule type" value="Genomic_DNA"/>
</dbReference>
<comment type="similarity">
    <text evidence="1">Belongs to the phD/YefM antitoxin family.</text>
</comment>